<dbReference type="AlphaFoldDB" id="A0A9X0WD52"/>
<dbReference type="Pfam" id="PF11848">
    <property type="entry name" value="DUF3368"/>
    <property type="match status" value="1"/>
</dbReference>
<dbReference type="PANTHER" id="PTHR39550:SF1">
    <property type="entry name" value="SLL0658 PROTEIN"/>
    <property type="match status" value="1"/>
</dbReference>
<dbReference type="InterPro" id="IPR021799">
    <property type="entry name" value="PIN-like_prokaryotic"/>
</dbReference>
<comment type="caution">
    <text evidence="1">The sequence shown here is derived from an EMBL/GenBank/DDBJ whole genome shotgun (WGS) entry which is preliminary data.</text>
</comment>
<evidence type="ECO:0000313" key="1">
    <source>
        <dbReference type="EMBL" id="MBK1621259.1"/>
    </source>
</evidence>
<name>A0A9X0WD52_9GAMM</name>
<gene>
    <name evidence="1" type="ORF">CKO42_23145</name>
</gene>
<sequence>MVVSNSSPIINLACIGRLDLLPALYDTIVIPPAVLHETTMVLPNAPGAATVRAASWIQCREIANRSLVASLRLELDPGEAEAIACALEGQARLLLIDERRGRNVAHRLGLSVIGLVGVLLLAKRRGLVAQIRPLLEGLRQRAGFWMSDALYDRVLQEADEVGIADRRD</sequence>
<evidence type="ECO:0008006" key="3">
    <source>
        <dbReference type="Google" id="ProtNLM"/>
    </source>
</evidence>
<evidence type="ECO:0000313" key="2">
    <source>
        <dbReference type="Proteomes" id="UP001138768"/>
    </source>
</evidence>
<proteinExistence type="predicted"/>
<dbReference type="RefSeq" id="WP_200249789.1">
    <property type="nucleotide sequence ID" value="NZ_NRRY01000065.1"/>
</dbReference>
<accession>A0A9X0WD52</accession>
<protein>
    <recommendedName>
        <fullName evidence="3">DUF3368 domain-containing protein</fullName>
    </recommendedName>
</protein>
<dbReference type="PANTHER" id="PTHR39550">
    <property type="entry name" value="SLL0658 PROTEIN"/>
    <property type="match status" value="1"/>
</dbReference>
<reference evidence="1 2" key="1">
    <citation type="journal article" date="2020" name="Microorganisms">
        <title>Osmotic Adaptation and Compatible Solute Biosynthesis of Phototrophic Bacteria as Revealed from Genome Analyses.</title>
        <authorList>
            <person name="Imhoff J.F."/>
            <person name="Rahn T."/>
            <person name="Kunzel S."/>
            <person name="Keller A."/>
            <person name="Neulinger S.C."/>
        </authorList>
    </citation>
    <scope>NUCLEOTIDE SEQUENCE [LARGE SCALE GENOMIC DNA]</scope>
    <source>
        <strain evidence="1 2">DSM 25653</strain>
    </source>
</reference>
<organism evidence="1 2">
    <name type="scientific">Lamprobacter modestohalophilus</name>
    <dbReference type="NCBI Taxonomy" id="1064514"/>
    <lineage>
        <taxon>Bacteria</taxon>
        <taxon>Pseudomonadati</taxon>
        <taxon>Pseudomonadota</taxon>
        <taxon>Gammaproteobacteria</taxon>
        <taxon>Chromatiales</taxon>
        <taxon>Chromatiaceae</taxon>
        <taxon>Lamprobacter</taxon>
    </lineage>
</organism>
<keyword evidence="2" id="KW-1185">Reference proteome</keyword>
<dbReference type="EMBL" id="NRRY01000065">
    <property type="protein sequence ID" value="MBK1621259.1"/>
    <property type="molecule type" value="Genomic_DNA"/>
</dbReference>
<dbReference type="Proteomes" id="UP001138768">
    <property type="component" value="Unassembled WGS sequence"/>
</dbReference>